<dbReference type="Proteomes" id="UP000046155">
    <property type="component" value="Unassembled WGS sequence"/>
</dbReference>
<evidence type="ECO:0000256" key="1">
    <source>
        <dbReference type="PIRNR" id="PIRNR018571"/>
    </source>
</evidence>
<evidence type="ECO:0000313" key="4">
    <source>
        <dbReference type="EMBL" id="CEO89353.1"/>
    </source>
</evidence>
<feature type="transmembrane region" description="Helical" evidence="3">
    <location>
        <begin position="96"/>
        <end position="117"/>
    </location>
</feature>
<feature type="transmembrane region" description="Helical" evidence="3">
    <location>
        <begin position="132"/>
        <end position="153"/>
    </location>
</feature>
<dbReference type="EC" id="3.4.23.-" evidence="1"/>
<comment type="subcellular location">
    <subcellularLocation>
        <location evidence="1">Cell membrane</location>
    </subcellularLocation>
</comment>
<dbReference type="EMBL" id="CDRZ01000243">
    <property type="protein sequence ID" value="CEO89353.1"/>
    <property type="molecule type" value="Genomic_DNA"/>
</dbReference>
<feature type="transmembrane region" description="Helical" evidence="3">
    <location>
        <begin position="40"/>
        <end position="58"/>
    </location>
</feature>
<dbReference type="GO" id="GO:0005886">
    <property type="term" value="C:plasma membrane"/>
    <property type="evidence" value="ECO:0007669"/>
    <property type="project" value="UniProtKB-SubCell"/>
</dbReference>
<dbReference type="GO" id="GO:0030435">
    <property type="term" value="P:sporulation resulting in formation of a cellular spore"/>
    <property type="evidence" value="ECO:0007669"/>
    <property type="project" value="UniProtKB-KW"/>
</dbReference>
<proteinExistence type="inferred from homology"/>
<feature type="transmembrane region" description="Helical" evidence="3">
    <location>
        <begin position="64"/>
        <end position="84"/>
    </location>
</feature>
<dbReference type="InterPro" id="IPR005081">
    <property type="entry name" value="SpoIIGA"/>
</dbReference>
<keyword evidence="1 3" id="KW-0472">Membrane</keyword>
<evidence type="ECO:0000313" key="5">
    <source>
        <dbReference type="Proteomes" id="UP000046155"/>
    </source>
</evidence>
<dbReference type="NCBIfam" id="TIGR02854">
    <property type="entry name" value="spore_II_GA"/>
    <property type="match status" value="1"/>
</dbReference>
<evidence type="ECO:0000256" key="3">
    <source>
        <dbReference type="SAM" id="Phobius"/>
    </source>
</evidence>
<organism evidence="4 5">
    <name type="scientific">Syntrophaceticus schinkii</name>
    <dbReference type="NCBI Taxonomy" id="499207"/>
    <lineage>
        <taxon>Bacteria</taxon>
        <taxon>Bacillati</taxon>
        <taxon>Bacillota</taxon>
        <taxon>Clostridia</taxon>
        <taxon>Thermoanaerobacterales</taxon>
        <taxon>Thermoanaerobacterales Family III. Incertae Sedis</taxon>
        <taxon>Syntrophaceticus</taxon>
    </lineage>
</organism>
<keyword evidence="1" id="KW-0645">Protease</keyword>
<keyword evidence="3" id="KW-1133">Transmembrane helix</keyword>
<comment type="similarity">
    <text evidence="1">Belongs to the peptidase U4 family.</text>
</comment>
<sequence length="306" mass="33739">MRAMPGSTAVYVDMLFLINFLMDFVVLWAAAKMAQIRVSFWRLMMGAVIGACYSVLVLLPDFQILSGLEMKIIVSVLMAMAAYLPLSLKKFGQVVLYFYLVAFTMGGAVLGLIYLMGSSSLTGIMSNLPLHYLWLLIALVTAVVLGKYGIAYLKKSLLQDLLKVPVEIRIQGKQFSVTGLVDTGNQLVDPLTGSPVIIVEYGVLKPYLPVELQEIIDTSGEVDLSKLIEVIPDEGSVFSFRLIPFTTIGKRHGMLVGFRPDEIIVLAGDQRVCKTDVVIGIYNRRLSPRGSYRALLHPDLIQAAMN</sequence>
<gene>
    <name evidence="4" type="ORF">SSCH_460002</name>
</gene>
<comment type="function">
    <text evidence="1">Probable aspartic protease that is responsible for the proteolytic cleavage of the RNA polymerase sigma E factor (SigE/spoIIGB) to yield the active peptide in the mother cell during sporulation. Responds to a signal from the forespore that is triggered by the extracellular signal protein SpoIIR.</text>
</comment>
<dbReference type="GO" id="GO:0006508">
    <property type="term" value="P:proteolysis"/>
    <property type="evidence" value="ECO:0007669"/>
    <property type="project" value="UniProtKB-KW"/>
</dbReference>
<keyword evidence="1" id="KW-0378">Hydrolase</keyword>
<keyword evidence="1" id="KW-0064">Aspartyl protease</keyword>
<protein>
    <recommendedName>
        <fullName evidence="1">Sporulation sigma-E factor-processing peptidase</fullName>
        <ecNumber evidence="1">3.4.23.-</ecNumber>
    </recommendedName>
    <alternativeName>
        <fullName evidence="1">Membrane-associated aspartic protease</fullName>
    </alternativeName>
    <alternativeName>
        <fullName evidence="1">Stage II sporulation protein GA</fullName>
    </alternativeName>
</protein>
<dbReference type="Pfam" id="PF03419">
    <property type="entry name" value="Peptidase_U4"/>
    <property type="match status" value="1"/>
</dbReference>
<keyword evidence="3" id="KW-0812">Transmembrane</keyword>
<accession>A0A0B7MM99</accession>
<name>A0A0B7MM99_9FIRM</name>
<dbReference type="GO" id="GO:0004190">
    <property type="term" value="F:aspartic-type endopeptidase activity"/>
    <property type="evidence" value="ECO:0007669"/>
    <property type="project" value="UniProtKB-KW"/>
</dbReference>
<feature type="active site" evidence="2">
    <location>
        <position position="182"/>
    </location>
</feature>
<feature type="transmembrane region" description="Helical" evidence="3">
    <location>
        <begin position="6"/>
        <end position="28"/>
    </location>
</feature>
<dbReference type="GO" id="GO:0030436">
    <property type="term" value="P:asexual sporulation"/>
    <property type="evidence" value="ECO:0007669"/>
    <property type="project" value="InterPro"/>
</dbReference>
<dbReference type="AlphaFoldDB" id="A0A0B7MM99"/>
<keyword evidence="1" id="KW-1003">Cell membrane</keyword>
<reference evidence="5" key="1">
    <citation type="submission" date="2015-01" db="EMBL/GenBank/DDBJ databases">
        <authorList>
            <person name="Manzoor Shahid"/>
            <person name="Zubair Saima"/>
        </authorList>
    </citation>
    <scope>NUCLEOTIDE SEQUENCE [LARGE SCALE GENOMIC DNA]</scope>
    <source>
        <strain evidence="5">Sp3</strain>
    </source>
</reference>
<dbReference type="PIRSF" id="PIRSF018571">
    <property type="entry name" value="SpoIIGA"/>
    <property type="match status" value="1"/>
</dbReference>
<keyword evidence="1" id="KW-0749">Sporulation</keyword>
<evidence type="ECO:0000256" key="2">
    <source>
        <dbReference type="PIRSR" id="PIRSR018571-1"/>
    </source>
</evidence>
<keyword evidence="5" id="KW-1185">Reference proteome</keyword>